<dbReference type="Pfam" id="PF12850">
    <property type="entry name" value="Metallophos_2"/>
    <property type="match status" value="1"/>
</dbReference>
<reference evidence="5" key="1">
    <citation type="journal article" date="2019" name="Int. J. Syst. Evol. Microbiol.">
        <title>The Global Catalogue of Microorganisms (GCM) 10K type strain sequencing project: providing services to taxonomists for standard genome sequencing and annotation.</title>
        <authorList>
            <consortium name="The Broad Institute Genomics Platform"/>
            <consortium name="The Broad Institute Genome Sequencing Center for Infectious Disease"/>
            <person name="Wu L."/>
            <person name="Ma J."/>
        </authorList>
    </citation>
    <scope>NUCLEOTIDE SEQUENCE [LARGE SCALE GENOMIC DNA]</scope>
    <source>
        <strain evidence="5">CGMCC 1.12769</strain>
    </source>
</reference>
<dbReference type="InterPro" id="IPR024654">
    <property type="entry name" value="Calcineurin-like_PHP_lpxH"/>
</dbReference>
<dbReference type="NCBIfam" id="TIGR00040">
    <property type="entry name" value="yfcE"/>
    <property type="match status" value="1"/>
</dbReference>
<dbReference type="SUPFAM" id="SSF56300">
    <property type="entry name" value="Metallo-dependent phosphatases"/>
    <property type="match status" value="1"/>
</dbReference>
<dbReference type="Proteomes" id="UP000659344">
    <property type="component" value="Unassembled WGS sequence"/>
</dbReference>
<evidence type="ECO:0000313" key="4">
    <source>
        <dbReference type="EMBL" id="GGH12326.1"/>
    </source>
</evidence>
<dbReference type="EMBL" id="BMFT01000001">
    <property type="protein sequence ID" value="GGH12326.1"/>
    <property type="molecule type" value="Genomic_DNA"/>
</dbReference>
<proteinExistence type="inferred from homology"/>
<evidence type="ECO:0000313" key="5">
    <source>
        <dbReference type="Proteomes" id="UP000659344"/>
    </source>
</evidence>
<protein>
    <recommendedName>
        <fullName evidence="2">Phosphoesterase</fullName>
        <ecNumber evidence="2">3.1.4.-</ecNumber>
    </recommendedName>
</protein>
<evidence type="ECO:0000256" key="2">
    <source>
        <dbReference type="RuleBase" id="RU362039"/>
    </source>
</evidence>
<sequence length="183" mass="20731">MKFMFISDIHGSAHWLERALDKVEEEQADYIILLGDYLYHGPRNPLPEGYDPQKTAALLNGQKDRVIAIRGNCDAEVDQMLLEFPMMGDYSVLFYEGRRIFVTHGHGFHMEQLPPLTAEDIFIQGHTHIPVAEKRDEIYLLNPGSISLPKGNYPSSYGVLEGNTFVVKDFDGGTVKEIVFDEV</sequence>
<dbReference type="CDD" id="cd00841">
    <property type="entry name" value="MPP_YfcE"/>
    <property type="match status" value="1"/>
</dbReference>
<dbReference type="RefSeq" id="WP_188535442.1">
    <property type="nucleotide sequence ID" value="NZ_BMFT01000001.1"/>
</dbReference>
<feature type="domain" description="Calcineurin-like phosphoesterase" evidence="3">
    <location>
        <begin position="1"/>
        <end position="161"/>
    </location>
</feature>
<comment type="cofactor">
    <cofactor evidence="2">
        <name>a divalent metal cation</name>
        <dbReference type="ChEBI" id="CHEBI:60240"/>
    </cofactor>
</comment>
<accession>A0ABQ1Y4H7</accession>
<gene>
    <name evidence="4" type="ORF">GCM10008013_04730</name>
</gene>
<comment type="similarity">
    <text evidence="1 2">Belongs to the metallophosphoesterase superfamily. YfcE family.</text>
</comment>
<dbReference type="Gene3D" id="3.60.21.10">
    <property type="match status" value="1"/>
</dbReference>
<evidence type="ECO:0000259" key="3">
    <source>
        <dbReference type="Pfam" id="PF12850"/>
    </source>
</evidence>
<dbReference type="InterPro" id="IPR029052">
    <property type="entry name" value="Metallo-depent_PP-like"/>
</dbReference>
<evidence type="ECO:0000256" key="1">
    <source>
        <dbReference type="ARBA" id="ARBA00008950"/>
    </source>
</evidence>
<dbReference type="PANTHER" id="PTHR11124">
    <property type="entry name" value="VACUOLAR SORTING PROTEIN VPS29"/>
    <property type="match status" value="1"/>
</dbReference>
<name>A0ABQ1Y4H7_9BACL</name>
<dbReference type="EC" id="3.1.4.-" evidence="2"/>
<keyword evidence="5" id="KW-1185">Reference proteome</keyword>
<organism evidence="4 5">
    <name type="scientific">Paenibacillus segetis</name>
    <dbReference type="NCBI Taxonomy" id="1325360"/>
    <lineage>
        <taxon>Bacteria</taxon>
        <taxon>Bacillati</taxon>
        <taxon>Bacillota</taxon>
        <taxon>Bacilli</taxon>
        <taxon>Bacillales</taxon>
        <taxon>Paenibacillaceae</taxon>
        <taxon>Paenibacillus</taxon>
    </lineage>
</organism>
<dbReference type="InterPro" id="IPR000979">
    <property type="entry name" value="Phosphodiesterase_MJ0936/Vps29"/>
</dbReference>
<dbReference type="InterPro" id="IPR041802">
    <property type="entry name" value="MPP_YfcE"/>
</dbReference>
<keyword evidence="2" id="KW-0479">Metal-binding</keyword>
<dbReference type="NCBIfam" id="NF006988">
    <property type="entry name" value="PRK09453.1"/>
    <property type="match status" value="1"/>
</dbReference>
<comment type="caution">
    <text evidence="4">The sequence shown here is derived from an EMBL/GenBank/DDBJ whole genome shotgun (WGS) entry which is preliminary data.</text>
</comment>